<protein>
    <recommendedName>
        <fullName evidence="1">M23ase beta-sheet core domain-containing protein</fullName>
    </recommendedName>
</protein>
<organism evidence="2">
    <name type="scientific">bioreactor metagenome</name>
    <dbReference type="NCBI Taxonomy" id="1076179"/>
    <lineage>
        <taxon>unclassified sequences</taxon>
        <taxon>metagenomes</taxon>
        <taxon>ecological metagenomes</taxon>
    </lineage>
</organism>
<dbReference type="InterPro" id="IPR016047">
    <property type="entry name" value="M23ase_b-sheet_dom"/>
</dbReference>
<evidence type="ECO:0000313" key="2">
    <source>
        <dbReference type="EMBL" id="MPL66571.1"/>
    </source>
</evidence>
<accession>A0A644TLH0</accession>
<feature type="domain" description="M23ase beta-sheet core" evidence="1">
    <location>
        <begin position="283"/>
        <end position="349"/>
    </location>
</feature>
<sequence length="363" mass="39220">MKLSLQAFLALSPPKRRILVGFALSVFLFGVILLVGLSASGSRTKDFPASQNPAPNIEALLGSIRAGNLDAIVTSLSITDIKKLIAFPQIASLDGGSARVLGKALVEKAIHSGKNPERLIASVLPSTSAVLAMLARDRDVDDYREHATEDGPAGNYYQNVVELVPRMKPLRGTYEALFEGFAQGLAAGGRIGDPLKAADEAAYYKAGVTLPRLSSKPRESEYDYSHTFALDIFLQEVETNPITGLEKGPLLFSLTDSIVLGTSSDWRGGEELSEYHSGGITPKAGNGVILYAPTQRRYYLYFHLHDIMVRPGALIPSGYPLGHGGNTGVNARKPGHGEHLHLEIYEAAKARFLRNHEIADIVF</sequence>
<proteinExistence type="predicted"/>
<dbReference type="Pfam" id="PF01551">
    <property type="entry name" value="Peptidase_M23"/>
    <property type="match status" value="1"/>
</dbReference>
<gene>
    <name evidence="2" type="ORF">SDC9_12257</name>
</gene>
<evidence type="ECO:0000259" key="1">
    <source>
        <dbReference type="Pfam" id="PF01551"/>
    </source>
</evidence>
<dbReference type="EMBL" id="VSSQ01000032">
    <property type="protein sequence ID" value="MPL66571.1"/>
    <property type="molecule type" value="Genomic_DNA"/>
</dbReference>
<dbReference type="SUPFAM" id="SSF51261">
    <property type="entry name" value="Duplicated hybrid motif"/>
    <property type="match status" value="1"/>
</dbReference>
<name>A0A644TLH0_9ZZZZ</name>
<dbReference type="AlphaFoldDB" id="A0A644TLH0"/>
<dbReference type="InterPro" id="IPR011055">
    <property type="entry name" value="Dup_hybrid_motif"/>
</dbReference>
<reference evidence="2" key="1">
    <citation type="submission" date="2019-08" db="EMBL/GenBank/DDBJ databases">
        <authorList>
            <person name="Kucharzyk K."/>
            <person name="Murdoch R.W."/>
            <person name="Higgins S."/>
            <person name="Loffler F."/>
        </authorList>
    </citation>
    <scope>NUCLEOTIDE SEQUENCE</scope>
</reference>
<comment type="caution">
    <text evidence="2">The sequence shown here is derived from an EMBL/GenBank/DDBJ whole genome shotgun (WGS) entry which is preliminary data.</text>
</comment>
<dbReference type="Gene3D" id="2.70.70.10">
    <property type="entry name" value="Glucose Permease (Domain IIA)"/>
    <property type="match status" value="1"/>
</dbReference>